<dbReference type="Gene3D" id="1.10.4060.10">
    <property type="entry name" value="BPP1347 like domain"/>
    <property type="match status" value="1"/>
</dbReference>
<dbReference type="Pfam" id="PF02190">
    <property type="entry name" value="LON_substr_bdg"/>
    <property type="match status" value="1"/>
</dbReference>
<accession>A0ABM7YIB4</accession>
<evidence type="ECO:0000313" key="3">
    <source>
        <dbReference type="Proteomes" id="UP001057498"/>
    </source>
</evidence>
<dbReference type="SUPFAM" id="SSF88697">
    <property type="entry name" value="PUA domain-like"/>
    <property type="match status" value="1"/>
</dbReference>
<protein>
    <submittedName>
        <fullName evidence="2">ATP-dependent protease</fullName>
    </submittedName>
</protein>
<reference evidence="2" key="1">
    <citation type="submission" date="2022-04" db="EMBL/GenBank/DDBJ databases">
        <title>Whole genome sequence of Sphaerotilus sp. FB-5.</title>
        <authorList>
            <person name="Takeda M."/>
            <person name="Narihara S."/>
            <person name="Akimoto M."/>
            <person name="Akimoto R."/>
            <person name="Nishiyashiki S."/>
            <person name="Murakami T."/>
        </authorList>
    </citation>
    <scope>NUCLEOTIDE SEQUENCE</scope>
    <source>
        <strain evidence="2">FB-5</strain>
    </source>
</reference>
<dbReference type="RefSeq" id="WP_251972268.1">
    <property type="nucleotide sequence ID" value="NZ_AP025730.1"/>
</dbReference>
<evidence type="ECO:0000313" key="2">
    <source>
        <dbReference type="EMBL" id="BDI04120.1"/>
    </source>
</evidence>
<feature type="domain" description="Lon N-terminal" evidence="1">
    <location>
        <begin position="24"/>
        <end position="217"/>
    </location>
</feature>
<dbReference type="GO" id="GO:0008233">
    <property type="term" value="F:peptidase activity"/>
    <property type="evidence" value="ECO:0007669"/>
    <property type="project" value="UniProtKB-KW"/>
</dbReference>
<evidence type="ECO:0000259" key="1">
    <source>
        <dbReference type="PROSITE" id="PS51787"/>
    </source>
</evidence>
<dbReference type="Proteomes" id="UP001057498">
    <property type="component" value="Chromosome"/>
</dbReference>
<keyword evidence="2" id="KW-0378">Hydrolase</keyword>
<dbReference type="PANTHER" id="PTHR46732">
    <property type="entry name" value="ATP-DEPENDENT PROTEASE LA (LON) DOMAIN PROTEIN"/>
    <property type="match status" value="1"/>
</dbReference>
<dbReference type="InterPro" id="IPR003111">
    <property type="entry name" value="Lon_prtase_N"/>
</dbReference>
<dbReference type="PANTHER" id="PTHR46732:SF8">
    <property type="entry name" value="ATP-DEPENDENT PROTEASE LA (LON) DOMAIN PROTEIN"/>
    <property type="match status" value="1"/>
</dbReference>
<dbReference type="InterPro" id="IPR046336">
    <property type="entry name" value="Lon_prtase_N_sf"/>
</dbReference>
<dbReference type="GO" id="GO:0006508">
    <property type="term" value="P:proteolysis"/>
    <property type="evidence" value="ECO:0007669"/>
    <property type="project" value="UniProtKB-KW"/>
</dbReference>
<gene>
    <name evidence="2" type="ORF">CATMQ487_10900</name>
</gene>
<dbReference type="PROSITE" id="PS51787">
    <property type="entry name" value="LON_N"/>
    <property type="match status" value="1"/>
</dbReference>
<dbReference type="SMART" id="SM00464">
    <property type="entry name" value="LON"/>
    <property type="match status" value="1"/>
</dbReference>
<keyword evidence="3" id="KW-1185">Reference proteome</keyword>
<dbReference type="InterPro" id="IPR015947">
    <property type="entry name" value="PUA-like_sf"/>
</dbReference>
<keyword evidence="2" id="KW-0645">Protease</keyword>
<proteinExistence type="predicted"/>
<organism evidence="2 3">
    <name type="scientific">Sphaerotilus microaerophilus</name>
    <dbReference type="NCBI Taxonomy" id="2914710"/>
    <lineage>
        <taxon>Bacteria</taxon>
        <taxon>Pseudomonadati</taxon>
        <taxon>Pseudomonadota</taxon>
        <taxon>Betaproteobacteria</taxon>
        <taxon>Burkholderiales</taxon>
        <taxon>Sphaerotilaceae</taxon>
        <taxon>Sphaerotilus</taxon>
    </lineage>
</organism>
<sequence>MPTPPVPSGSDILVGTLAGEWTERPLFPLGTVLFPDGLLPLKVFETRYLDLIADCLREGTPFGVVTLTRGGEVRLDGEAVAFADVGCLAELLSCDSEQAGILQVRCRGLQRFELRSPRQRTDGLWVADTRPLPADEPAAPGEEHLGCVAALGRAIGALGAQGQAPFLEPHRLDDAGWVANRWCELLPIPLPTRHKLMALPDAKARLALVDGFLRRHGIVKPS</sequence>
<name>A0ABM7YIB4_9BURK</name>
<dbReference type="EMBL" id="AP025730">
    <property type="protein sequence ID" value="BDI04120.1"/>
    <property type="molecule type" value="Genomic_DNA"/>
</dbReference>
<dbReference type="Gene3D" id="2.30.130.40">
    <property type="entry name" value="LON domain-like"/>
    <property type="match status" value="1"/>
</dbReference>